<dbReference type="EMBL" id="CAJOBJ010227751">
    <property type="protein sequence ID" value="CAF5047713.1"/>
    <property type="molecule type" value="Genomic_DNA"/>
</dbReference>
<evidence type="ECO:0000313" key="2">
    <source>
        <dbReference type="EMBL" id="CAF5051646.1"/>
    </source>
</evidence>
<organism evidence="2 3">
    <name type="scientific">Rotaria magnacalcarata</name>
    <dbReference type="NCBI Taxonomy" id="392030"/>
    <lineage>
        <taxon>Eukaryota</taxon>
        <taxon>Metazoa</taxon>
        <taxon>Spiralia</taxon>
        <taxon>Gnathifera</taxon>
        <taxon>Rotifera</taxon>
        <taxon>Eurotatoria</taxon>
        <taxon>Bdelloidea</taxon>
        <taxon>Philodinida</taxon>
        <taxon>Philodinidae</taxon>
        <taxon>Rotaria</taxon>
    </lineage>
</organism>
<evidence type="ECO:0000313" key="1">
    <source>
        <dbReference type="EMBL" id="CAF5047713.1"/>
    </source>
</evidence>
<feature type="non-terminal residue" evidence="2">
    <location>
        <position position="58"/>
    </location>
</feature>
<reference evidence="2" key="1">
    <citation type="submission" date="2021-02" db="EMBL/GenBank/DDBJ databases">
        <authorList>
            <person name="Nowell W R."/>
        </authorList>
    </citation>
    <scope>NUCLEOTIDE SEQUENCE</scope>
</reference>
<protein>
    <submittedName>
        <fullName evidence="2">Uncharacterized protein</fullName>
    </submittedName>
</protein>
<proteinExistence type="predicted"/>
<sequence>YFLAQFKYALRQHREEAKDHVVRHIGDLILRFLDGDKGEQFARACAYFIEDQSQALKL</sequence>
<evidence type="ECO:0000313" key="3">
    <source>
        <dbReference type="Proteomes" id="UP000681720"/>
    </source>
</evidence>
<feature type="non-terminal residue" evidence="2">
    <location>
        <position position="1"/>
    </location>
</feature>
<name>A0A8S3E8L3_9BILA</name>
<dbReference type="AlphaFoldDB" id="A0A8S3E8L3"/>
<accession>A0A8S3E8L3</accession>
<dbReference type="EMBL" id="CAJOBJ010229517">
    <property type="protein sequence ID" value="CAF5051646.1"/>
    <property type="molecule type" value="Genomic_DNA"/>
</dbReference>
<comment type="caution">
    <text evidence="2">The sequence shown here is derived from an EMBL/GenBank/DDBJ whole genome shotgun (WGS) entry which is preliminary data.</text>
</comment>
<gene>
    <name evidence="1" type="ORF">GIL414_LOCUS59779</name>
    <name evidence="2" type="ORF">GIL414_LOCUS60000</name>
</gene>
<dbReference type="Proteomes" id="UP000681720">
    <property type="component" value="Unassembled WGS sequence"/>
</dbReference>